<accession>A0A518DKC6</accession>
<name>A0A518DKC6_9BACT</name>
<dbReference type="AlphaFoldDB" id="A0A518DKC6"/>
<sequence precursor="true">MTRRNLPLNRRQFHAAALASGAALAACAPLLAAAQEKAPLLAGAAETVVTPAAKGTFLIGPMQPSTGVNDDLYARALVLSDGRQRIAIITLDYLGFDFAYTETLLAAASKASGIPANCIMLNCSHTHSAPLTAPWGPWKEHRGKPYHKLLPERIAEVVLRATKQLQTAQLRYRREPTQVGFNRRFFNGEKIVMAPNPQGAVLPWVDVLSVERPDGKPIAVLFSHAAHPVIVHEASTLISADYPGFAVQSLKHARDKDTVFLFAQGCCGNINGFPLKGGIDAAAAAGRDLGQAVERALDRMEGENASKSLRVHSSELRLPLQNPPSAKECRSMMEKEKAVDRRQRFAELLAIAESGQTPTMRMPIRAFAIGDLCVLGMAHEPFAEYHRHVNEICPFAQNMVLGYTNGLECYVGTKKDYQLGDQGGYETSPRGAAFMFESRLPLAENCEALIQRALCQTMDALGHNR</sequence>
<protein>
    <submittedName>
        <fullName evidence="3">Neutral/alkaline non-lysosomal ceramidase</fullName>
    </submittedName>
</protein>
<evidence type="ECO:0000313" key="4">
    <source>
        <dbReference type="Proteomes" id="UP000317648"/>
    </source>
</evidence>
<keyword evidence="4" id="KW-1185">Reference proteome</keyword>
<dbReference type="OrthoDB" id="622550at2"/>
<dbReference type="InterPro" id="IPR006311">
    <property type="entry name" value="TAT_signal"/>
</dbReference>
<feature type="signal peptide" evidence="1">
    <location>
        <begin position="1"/>
        <end position="25"/>
    </location>
</feature>
<evidence type="ECO:0000259" key="2">
    <source>
        <dbReference type="Pfam" id="PF04734"/>
    </source>
</evidence>
<feature type="chain" id="PRO_5022100631" evidence="1">
    <location>
        <begin position="26"/>
        <end position="465"/>
    </location>
</feature>
<dbReference type="InterPro" id="IPR031329">
    <property type="entry name" value="NEUT/ALK_ceramidase_N"/>
</dbReference>
<dbReference type="EMBL" id="CP036433">
    <property type="protein sequence ID" value="QDU92296.1"/>
    <property type="molecule type" value="Genomic_DNA"/>
</dbReference>
<dbReference type="PROSITE" id="PS51318">
    <property type="entry name" value="TAT"/>
    <property type="match status" value="1"/>
</dbReference>
<dbReference type="Proteomes" id="UP000317648">
    <property type="component" value="Chromosome"/>
</dbReference>
<reference evidence="3 4" key="1">
    <citation type="submission" date="2019-02" db="EMBL/GenBank/DDBJ databases">
        <title>Deep-cultivation of Planctomycetes and their phenomic and genomic characterization uncovers novel biology.</title>
        <authorList>
            <person name="Wiegand S."/>
            <person name="Jogler M."/>
            <person name="Boedeker C."/>
            <person name="Pinto D."/>
            <person name="Vollmers J."/>
            <person name="Rivas-Marin E."/>
            <person name="Kohn T."/>
            <person name="Peeters S.H."/>
            <person name="Heuer A."/>
            <person name="Rast P."/>
            <person name="Oberbeckmann S."/>
            <person name="Bunk B."/>
            <person name="Jeske O."/>
            <person name="Meyerdierks A."/>
            <person name="Storesund J.E."/>
            <person name="Kallscheuer N."/>
            <person name="Luecker S."/>
            <person name="Lage O.M."/>
            <person name="Pohl T."/>
            <person name="Merkel B.J."/>
            <person name="Hornburger P."/>
            <person name="Mueller R.-W."/>
            <person name="Bruemmer F."/>
            <person name="Labrenz M."/>
            <person name="Spormann A.M."/>
            <person name="Op den Camp H."/>
            <person name="Overmann J."/>
            <person name="Amann R."/>
            <person name="Jetten M.S.M."/>
            <person name="Mascher T."/>
            <person name="Medema M.H."/>
            <person name="Devos D.P."/>
            <person name="Kaster A.-K."/>
            <person name="Ovreas L."/>
            <person name="Rohde M."/>
            <person name="Galperin M.Y."/>
            <person name="Jogler C."/>
        </authorList>
    </citation>
    <scope>NUCLEOTIDE SEQUENCE [LARGE SCALE GENOMIC DNA]</scope>
    <source>
        <strain evidence="3 4">Pla85_3_4</strain>
    </source>
</reference>
<organism evidence="3 4">
    <name type="scientific">Lignipirellula cremea</name>
    <dbReference type="NCBI Taxonomy" id="2528010"/>
    <lineage>
        <taxon>Bacteria</taxon>
        <taxon>Pseudomonadati</taxon>
        <taxon>Planctomycetota</taxon>
        <taxon>Planctomycetia</taxon>
        <taxon>Pirellulales</taxon>
        <taxon>Pirellulaceae</taxon>
        <taxon>Lignipirellula</taxon>
    </lineage>
</organism>
<evidence type="ECO:0000313" key="3">
    <source>
        <dbReference type="EMBL" id="QDU92296.1"/>
    </source>
</evidence>
<dbReference type="Pfam" id="PF04734">
    <property type="entry name" value="Ceramidase_alk"/>
    <property type="match status" value="1"/>
</dbReference>
<gene>
    <name evidence="3" type="ORF">Pla8534_00410</name>
</gene>
<keyword evidence="1" id="KW-0732">Signal</keyword>
<dbReference type="PROSITE" id="PS51257">
    <property type="entry name" value="PROKAR_LIPOPROTEIN"/>
    <property type="match status" value="1"/>
</dbReference>
<evidence type="ECO:0000256" key="1">
    <source>
        <dbReference type="SAM" id="SignalP"/>
    </source>
</evidence>
<proteinExistence type="predicted"/>
<feature type="domain" description="Neutral/alkaline non-lysosomal ceramidase N-terminal" evidence="2">
    <location>
        <begin position="61"/>
        <end position="257"/>
    </location>
</feature>
<dbReference type="KEGG" id="lcre:Pla8534_00410"/>